<dbReference type="SUPFAM" id="SSF56219">
    <property type="entry name" value="DNase I-like"/>
    <property type="match status" value="1"/>
</dbReference>
<dbReference type="VEuPathDB" id="VectorBase:HLOH_053022"/>
<dbReference type="OMA" id="MEDIGAW"/>
<proteinExistence type="predicted"/>
<dbReference type="EMBL" id="JABSTR010000007">
    <property type="protein sequence ID" value="KAH9375893.1"/>
    <property type="molecule type" value="Genomic_DNA"/>
</dbReference>
<sequence length="292" mass="32809">MQHETGNTEIDNSLVELIPRKLTSLAHGDPLLVVGDFHAPHPAWGHKHTLAKARALWEKVQCHNLVLVTDPVRLTRQGNSVSADTTPDLSLTHGGIEATWCNTGEDLGSDHKIIEIVVSNGPPVPKKRKHRVTNWQAFRNIGTDNEPMEDIGAWSKKIIDATQTATDELEVDEVLGVVDSHLIGLWWKKRDIEEKIQNKRWDRNRRKRIAILNKQIEEYSLELTKQNWGNICDQMNRELSSAKTLVYKFDGTSKELLDEVGNRCLSPPTRKTLPGYTGSANEALDAPLTVAE</sequence>
<dbReference type="InterPro" id="IPR036691">
    <property type="entry name" value="Endo/exonu/phosph_ase_sf"/>
</dbReference>
<dbReference type="InterPro" id="IPR005135">
    <property type="entry name" value="Endo/exonuclease/phosphatase"/>
</dbReference>
<evidence type="ECO:0000313" key="3">
    <source>
        <dbReference type="Proteomes" id="UP000821853"/>
    </source>
</evidence>
<gene>
    <name evidence="2" type="ORF">HPB48_012533</name>
</gene>
<dbReference type="GO" id="GO:0003824">
    <property type="term" value="F:catalytic activity"/>
    <property type="evidence" value="ECO:0007669"/>
    <property type="project" value="InterPro"/>
</dbReference>
<dbReference type="Proteomes" id="UP000821853">
    <property type="component" value="Chromosome 5"/>
</dbReference>
<dbReference type="AlphaFoldDB" id="A0A9J6GK07"/>
<protein>
    <recommendedName>
        <fullName evidence="1">Endonuclease/exonuclease/phosphatase domain-containing protein</fullName>
    </recommendedName>
</protein>
<comment type="caution">
    <text evidence="2">The sequence shown here is derived from an EMBL/GenBank/DDBJ whole genome shotgun (WGS) entry which is preliminary data.</text>
</comment>
<keyword evidence="3" id="KW-1185">Reference proteome</keyword>
<reference evidence="2 3" key="1">
    <citation type="journal article" date="2020" name="Cell">
        <title>Large-Scale Comparative Analyses of Tick Genomes Elucidate Their Genetic Diversity and Vector Capacities.</title>
        <authorList>
            <consortium name="Tick Genome and Microbiome Consortium (TIGMIC)"/>
            <person name="Jia N."/>
            <person name="Wang J."/>
            <person name="Shi W."/>
            <person name="Du L."/>
            <person name="Sun Y."/>
            <person name="Zhan W."/>
            <person name="Jiang J.F."/>
            <person name="Wang Q."/>
            <person name="Zhang B."/>
            <person name="Ji P."/>
            <person name="Bell-Sakyi L."/>
            <person name="Cui X.M."/>
            <person name="Yuan T.T."/>
            <person name="Jiang B.G."/>
            <person name="Yang W.F."/>
            <person name="Lam T.T."/>
            <person name="Chang Q.C."/>
            <person name="Ding S.J."/>
            <person name="Wang X.J."/>
            <person name="Zhu J.G."/>
            <person name="Ruan X.D."/>
            <person name="Zhao L."/>
            <person name="Wei J.T."/>
            <person name="Ye R.Z."/>
            <person name="Que T.C."/>
            <person name="Du C.H."/>
            <person name="Zhou Y.H."/>
            <person name="Cheng J.X."/>
            <person name="Dai P.F."/>
            <person name="Guo W.B."/>
            <person name="Han X.H."/>
            <person name="Huang E.J."/>
            <person name="Li L.F."/>
            <person name="Wei W."/>
            <person name="Gao Y.C."/>
            <person name="Liu J.Z."/>
            <person name="Shao H.Z."/>
            <person name="Wang X."/>
            <person name="Wang C.C."/>
            <person name="Yang T.C."/>
            <person name="Huo Q.B."/>
            <person name="Li W."/>
            <person name="Chen H.Y."/>
            <person name="Chen S.E."/>
            <person name="Zhou L.G."/>
            <person name="Ni X.B."/>
            <person name="Tian J.H."/>
            <person name="Sheng Y."/>
            <person name="Liu T."/>
            <person name="Pan Y.S."/>
            <person name="Xia L.Y."/>
            <person name="Li J."/>
            <person name="Zhao F."/>
            <person name="Cao W.C."/>
        </authorList>
    </citation>
    <scope>NUCLEOTIDE SEQUENCE [LARGE SCALE GENOMIC DNA]</scope>
    <source>
        <strain evidence="2">HaeL-2018</strain>
    </source>
</reference>
<evidence type="ECO:0000259" key="1">
    <source>
        <dbReference type="Pfam" id="PF14529"/>
    </source>
</evidence>
<dbReference type="Pfam" id="PF14529">
    <property type="entry name" value="Exo_endo_phos_2"/>
    <property type="match status" value="1"/>
</dbReference>
<dbReference type="Gene3D" id="3.60.10.10">
    <property type="entry name" value="Endonuclease/exonuclease/phosphatase"/>
    <property type="match status" value="1"/>
</dbReference>
<feature type="domain" description="Endonuclease/exonuclease/phosphatase" evidence="1">
    <location>
        <begin position="18"/>
        <end position="114"/>
    </location>
</feature>
<dbReference type="OrthoDB" id="6509504at2759"/>
<name>A0A9J6GK07_HAELO</name>
<accession>A0A9J6GK07</accession>
<organism evidence="2 3">
    <name type="scientific">Haemaphysalis longicornis</name>
    <name type="common">Bush tick</name>
    <dbReference type="NCBI Taxonomy" id="44386"/>
    <lineage>
        <taxon>Eukaryota</taxon>
        <taxon>Metazoa</taxon>
        <taxon>Ecdysozoa</taxon>
        <taxon>Arthropoda</taxon>
        <taxon>Chelicerata</taxon>
        <taxon>Arachnida</taxon>
        <taxon>Acari</taxon>
        <taxon>Parasitiformes</taxon>
        <taxon>Ixodida</taxon>
        <taxon>Ixodoidea</taxon>
        <taxon>Ixodidae</taxon>
        <taxon>Haemaphysalinae</taxon>
        <taxon>Haemaphysalis</taxon>
    </lineage>
</organism>
<evidence type="ECO:0000313" key="2">
    <source>
        <dbReference type="EMBL" id="KAH9375893.1"/>
    </source>
</evidence>